<name>A0AAJ0GGT1_9PEZI</name>
<feature type="domain" description="Heterokaryon incompatibility" evidence="1">
    <location>
        <begin position="64"/>
        <end position="217"/>
    </location>
</feature>
<protein>
    <recommendedName>
        <fullName evidence="1">Heterokaryon incompatibility domain-containing protein</fullName>
    </recommendedName>
</protein>
<evidence type="ECO:0000313" key="2">
    <source>
        <dbReference type="EMBL" id="KAK3057222.1"/>
    </source>
</evidence>
<dbReference type="InterPro" id="IPR010730">
    <property type="entry name" value="HET"/>
</dbReference>
<reference evidence="2" key="1">
    <citation type="submission" date="2023-04" db="EMBL/GenBank/DDBJ databases">
        <title>Black Yeasts Isolated from many extreme environments.</title>
        <authorList>
            <person name="Coleine C."/>
            <person name="Stajich J.E."/>
            <person name="Selbmann L."/>
        </authorList>
    </citation>
    <scope>NUCLEOTIDE SEQUENCE</scope>
    <source>
        <strain evidence="2">CCFEE 5312</strain>
    </source>
</reference>
<dbReference type="PANTHER" id="PTHR24148">
    <property type="entry name" value="ANKYRIN REPEAT DOMAIN-CONTAINING PROTEIN 39 HOMOLOG-RELATED"/>
    <property type="match status" value="1"/>
</dbReference>
<proteinExistence type="predicted"/>
<dbReference type="Pfam" id="PF06985">
    <property type="entry name" value="HET"/>
    <property type="match status" value="1"/>
</dbReference>
<evidence type="ECO:0000259" key="1">
    <source>
        <dbReference type="Pfam" id="PF06985"/>
    </source>
</evidence>
<dbReference type="Pfam" id="PF26639">
    <property type="entry name" value="Het-6_barrel"/>
    <property type="match status" value="1"/>
</dbReference>
<accession>A0AAJ0GGT1</accession>
<gene>
    <name evidence="2" type="ORF">LTR09_002261</name>
</gene>
<sequence>MLNLLASVTRKPTTIEQHGDDGSYEYSRIKADREVRLFQLTPGSTSEELHISIEHYRIDTLPSYKCLSYRWGKAHNRRAIRCGSRAISITSNLWDALQQMQGKSDGRIWKTWLWADQICINQNSEQEKAGQVPLMSLLYPNADRVICWLGKEDGQTEEALGILNKWANAGDDSVRNGLAAQMIASSKETPLDGSTETGALASFFSRDWFRRAWILQEVYVDHEKPPLVMCGPFEIGWDSLTRAVFTLSTTFTGHFPAQMFGENIRYVLPMMVLYLNRRTDRIRLSALLEQTTLREASDQRDRVYALLGMVRQQGVEYPKPDYRKIVTSHQVFAKYTRAIIEQEQSLDILSLLKNTSPEASSWAFNPDAVSKSRRVLLSQKQRETYQWCGAAGRTTPIIARSVDKILTLYGTPVDQIERIINIDPLVRRLRHGNTKFRGVLEEISNFAGNMDMSRHYKPTEEGIVPAILKTLVVNDFWIGCPQPTEKYENQSDVLYHSFLQSGPTASGTQENDPTGSGYGEQGYWSQDRLFLLARQSFRFDSVASKRSREEILSSDDVNDMAVKVDPVIDWMDGIVTEKLLSRMWADCEDTRVAMTSKGLIALVPRMSVPGDEVCILLGGFFPFILRKVEMSATYRLVGPSYVHGLMDGRELREYEQKAQSGFSVRRYEGLAKFQLV</sequence>
<dbReference type="Proteomes" id="UP001271007">
    <property type="component" value="Unassembled WGS sequence"/>
</dbReference>
<comment type="caution">
    <text evidence="2">The sequence shown here is derived from an EMBL/GenBank/DDBJ whole genome shotgun (WGS) entry which is preliminary data.</text>
</comment>
<organism evidence="2 3">
    <name type="scientific">Extremus antarcticus</name>
    <dbReference type="NCBI Taxonomy" id="702011"/>
    <lineage>
        <taxon>Eukaryota</taxon>
        <taxon>Fungi</taxon>
        <taxon>Dikarya</taxon>
        <taxon>Ascomycota</taxon>
        <taxon>Pezizomycotina</taxon>
        <taxon>Dothideomycetes</taxon>
        <taxon>Dothideomycetidae</taxon>
        <taxon>Mycosphaerellales</taxon>
        <taxon>Extremaceae</taxon>
        <taxon>Extremus</taxon>
    </lineage>
</organism>
<keyword evidence="3" id="KW-1185">Reference proteome</keyword>
<dbReference type="EMBL" id="JAWDJX010000004">
    <property type="protein sequence ID" value="KAK3057222.1"/>
    <property type="molecule type" value="Genomic_DNA"/>
</dbReference>
<dbReference type="AlphaFoldDB" id="A0AAJ0GGT1"/>
<dbReference type="PANTHER" id="PTHR24148:SF73">
    <property type="entry name" value="HET DOMAIN PROTEIN (AFU_ORTHOLOGUE AFUA_8G01020)"/>
    <property type="match status" value="1"/>
</dbReference>
<dbReference type="InterPro" id="IPR052895">
    <property type="entry name" value="HetReg/Transcr_Mod"/>
</dbReference>
<evidence type="ECO:0000313" key="3">
    <source>
        <dbReference type="Proteomes" id="UP001271007"/>
    </source>
</evidence>